<keyword evidence="1" id="KW-0812">Transmembrane</keyword>
<name>A0A4Q7Z539_9GAMM</name>
<sequence length="434" mass="48985">MQPTRRLLGLLAGWGVLGVPVIFDKAWLTLWLLAPVVLGVMTLLEALALLATPSPRLKRTIPAAWPLSVWQPVELTVACTGKLPVRLEVFDHLTPDMEGEGMPAALDLRPGQKLRVQYRARSLVRGERTLDIVELRLPGRLGLLQQTRRISVSSPFRVYPNFSEVARYALLATDNRLSQLGIRLRPRRGEGLEFHQLREYREGDSLRQVDWKATSRLRKLISREYQDERDQQVLLLLDTGFRMRAQDGSLSHFDQTLNALLLLAHAVSRQGDAVGLMTFAGSDRYLAPAKGGHVVKEIMNRVFDLEPTDSTPDFLRAVQDLGKRLRKRSLIVILTNVRDEDGPDLLEACRVLGRRHLVLLATLREQVFTDLHEQPPASVDDAFTRAAAEDYLALRERQLSGLRHAGVLVLDTEPRRLAVGLVNRYLEVKRSGRL</sequence>
<evidence type="ECO:0000313" key="4">
    <source>
        <dbReference type="Proteomes" id="UP000292423"/>
    </source>
</evidence>
<organism evidence="3 4">
    <name type="scientific">Fluviicoccus keumensis</name>
    <dbReference type="NCBI Taxonomy" id="1435465"/>
    <lineage>
        <taxon>Bacteria</taxon>
        <taxon>Pseudomonadati</taxon>
        <taxon>Pseudomonadota</taxon>
        <taxon>Gammaproteobacteria</taxon>
        <taxon>Moraxellales</taxon>
        <taxon>Moraxellaceae</taxon>
        <taxon>Fluviicoccus</taxon>
    </lineage>
</organism>
<keyword evidence="1" id="KW-1133">Transmembrane helix</keyword>
<dbReference type="Proteomes" id="UP000292423">
    <property type="component" value="Unassembled WGS sequence"/>
</dbReference>
<dbReference type="PANTHER" id="PTHR33608:SF3">
    <property type="entry name" value="SLR2013 PROTEIN"/>
    <property type="match status" value="1"/>
</dbReference>
<dbReference type="SUPFAM" id="SSF53300">
    <property type="entry name" value="vWA-like"/>
    <property type="match status" value="1"/>
</dbReference>
<dbReference type="EMBL" id="SHKX01000012">
    <property type="protein sequence ID" value="RZU45124.1"/>
    <property type="molecule type" value="Genomic_DNA"/>
</dbReference>
<evidence type="ECO:0000259" key="2">
    <source>
        <dbReference type="Pfam" id="PF01882"/>
    </source>
</evidence>
<dbReference type="InterPro" id="IPR036465">
    <property type="entry name" value="vWFA_dom_sf"/>
</dbReference>
<protein>
    <submittedName>
        <fullName evidence="3">Uncharacterized protein (DUF58 family)</fullName>
    </submittedName>
</protein>
<evidence type="ECO:0000313" key="3">
    <source>
        <dbReference type="EMBL" id="RZU45124.1"/>
    </source>
</evidence>
<feature type="transmembrane region" description="Helical" evidence="1">
    <location>
        <begin position="28"/>
        <end position="51"/>
    </location>
</feature>
<dbReference type="OrthoDB" id="9812729at2"/>
<proteinExistence type="predicted"/>
<accession>A0A4Q7Z539</accession>
<evidence type="ECO:0000256" key="1">
    <source>
        <dbReference type="SAM" id="Phobius"/>
    </source>
</evidence>
<dbReference type="AlphaFoldDB" id="A0A4Q7Z539"/>
<keyword evidence="4" id="KW-1185">Reference proteome</keyword>
<keyword evidence="1" id="KW-0472">Membrane</keyword>
<reference evidence="3 4" key="1">
    <citation type="submission" date="2019-02" db="EMBL/GenBank/DDBJ databases">
        <title>Genomic Encyclopedia of Type Strains, Phase IV (KMG-IV): sequencing the most valuable type-strain genomes for metagenomic binning, comparative biology and taxonomic classification.</title>
        <authorList>
            <person name="Goeker M."/>
        </authorList>
    </citation>
    <scope>NUCLEOTIDE SEQUENCE [LARGE SCALE GENOMIC DNA]</scope>
    <source>
        <strain evidence="3 4">DSM 105135</strain>
    </source>
</reference>
<dbReference type="Gene3D" id="3.40.50.410">
    <property type="entry name" value="von Willebrand factor, type A domain"/>
    <property type="match status" value="1"/>
</dbReference>
<comment type="caution">
    <text evidence="3">The sequence shown here is derived from an EMBL/GenBank/DDBJ whole genome shotgun (WGS) entry which is preliminary data.</text>
</comment>
<dbReference type="InterPro" id="IPR002881">
    <property type="entry name" value="DUF58"/>
</dbReference>
<feature type="domain" description="DUF58" evidence="2">
    <location>
        <begin position="197"/>
        <end position="371"/>
    </location>
</feature>
<gene>
    <name evidence="3" type="ORF">EV700_1936</name>
</gene>
<dbReference type="PANTHER" id="PTHR33608">
    <property type="entry name" value="BLL2464 PROTEIN"/>
    <property type="match status" value="1"/>
</dbReference>
<dbReference type="Pfam" id="PF01882">
    <property type="entry name" value="DUF58"/>
    <property type="match status" value="1"/>
</dbReference>
<dbReference type="RefSeq" id="WP_130413161.1">
    <property type="nucleotide sequence ID" value="NZ_SHKX01000012.1"/>
</dbReference>